<evidence type="ECO:0000256" key="2">
    <source>
        <dbReference type="RuleBase" id="RU366019"/>
    </source>
</evidence>
<name>A0A517PTS8_9PLAN</name>
<accession>A0A517PTS8</accession>
<dbReference type="Proteomes" id="UP000320421">
    <property type="component" value="Chromosome"/>
</dbReference>
<evidence type="ECO:0000259" key="3">
    <source>
        <dbReference type="Pfam" id="PF04734"/>
    </source>
</evidence>
<dbReference type="EC" id="3.5.1.23" evidence="2"/>
<dbReference type="GO" id="GO:0042759">
    <property type="term" value="P:long-chain fatty acid biosynthetic process"/>
    <property type="evidence" value="ECO:0007669"/>
    <property type="project" value="TreeGrafter"/>
</dbReference>
<protein>
    <recommendedName>
        <fullName evidence="2">Neutral ceramidase</fullName>
        <ecNumber evidence="2">3.5.1.23</ecNumber>
    </recommendedName>
</protein>
<comment type="cofactor">
    <cofactor evidence="1">
        <name>Zn(2+)</name>
        <dbReference type="ChEBI" id="CHEBI:29105"/>
    </cofactor>
    <text evidence="1">Binds 1 zinc ion per subunit.</text>
</comment>
<comment type="catalytic activity">
    <reaction evidence="2">
        <text>an N-acylsphing-4-enine + H2O = sphing-4-enine + a fatty acid</text>
        <dbReference type="Rhea" id="RHEA:20856"/>
        <dbReference type="ChEBI" id="CHEBI:15377"/>
        <dbReference type="ChEBI" id="CHEBI:28868"/>
        <dbReference type="ChEBI" id="CHEBI:52639"/>
        <dbReference type="ChEBI" id="CHEBI:57756"/>
        <dbReference type="EC" id="3.5.1.23"/>
    </reaction>
</comment>
<dbReference type="RefSeq" id="WP_145189172.1">
    <property type="nucleotide sequence ID" value="NZ_CP036266.1"/>
</dbReference>
<dbReference type="OrthoDB" id="264270at2"/>
<reference evidence="4 5" key="1">
    <citation type="submission" date="2019-02" db="EMBL/GenBank/DDBJ databases">
        <title>Deep-cultivation of Planctomycetes and their phenomic and genomic characterization uncovers novel biology.</title>
        <authorList>
            <person name="Wiegand S."/>
            <person name="Jogler M."/>
            <person name="Boedeker C."/>
            <person name="Pinto D."/>
            <person name="Vollmers J."/>
            <person name="Rivas-Marin E."/>
            <person name="Kohn T."/>
            <person name="Peeters S.H."/>
            <person name="Heuer A."/>
            <person name="Rast P."/>
            <person name="Oberbeckmann S."/>
            <person name="Bunk B."/>
            <person name="Jeske O."/>
            <person name="Meyerdierks A."/>
            <person name="Storesund J.E."/>
            <person name="Kallscheuer N."/>
            <person name="Luecker S."/>
            <person name="Lage O.M."/>
            <person name="Pohl T."/>
            <person name="Merkel B.J."/>
            <person name="Hornburger P."/>
            <person name="Mueller R.-W."/>
            <person name="Bruemmer F."/>
            <person name="Labrenz M."/>
            <person name="Spormann A.M."/>
            <person name="Op den Camp H."/>
            <person name="Overmann J."/>
            <person name="Amann R."/>
            <person name="Jetten M.S.M."/>
            <person name="Mascher T."/>
            <person name="Medema M.H."/>
            <person name="Devos D.P."/>
            <person name="Kaster A.-K."/>
            <person name="Ovreas L."/>
            <person name="Rohde M."/>
            <person name="Galperin M.Y."/>
            <person name="Jogler C."/>
        </authorList>
    </citation>
    <scope>NUCLEOTIDE SEQUENCE [LARGE SCALE GENOMIC DNA]</scope>
    <source>
        <strain evidence="4 5">HG66A1</strain>
    </source>
</reference>
<feature type="binding site" evidence="1">
    <location>
        <position position="218"/>
    </location>
    <ligand>
        <name>Zn(2+)</name>
        <dbReference type="ChEBI" id="CHEBI:29105"/>
    </ligand>
</feature>
<keyword evidence="2" id="KW-0443">Lipid metabolism</keyword>
<dbReference type="InterPro" id="IPR006823">
    <property type="entry name" value="Ceramidase_alk"/>
</dbReference>
<keyword evidence="1" id="KW-0862">Zinc</keyword>
<organism evidence="4 5">
    <name type="scientific">Gimesia chilikensis</name>
    <dbReference type="NCBI Taxonomy" id="2605989"/>
    <lineage>
        <taxon>Bacteria</taxon>
        <taxon>Pseudomonadati</taxon>
        <taxon>Planctomycetota</taxon>
        <taxon>Planctomycetia</taxon>
        <taxon>Planctomycetales</taxon>
        <taxon>Planctomycetaceae</taxon>
        <taxon>Gimesia</taxon>
    </lineage>
</organism>
<keyword evidence="2" id="KW-0746">Sphingolipid metabolism</keyword>
<dbReference type="Pfam" id="PF04734">
    <property type="entry name" value="Ceramidase_alk"/>
    <property type="match status" value="1"/>
</dbReference>
<dbReference type="AlphaFoldDB" id="A0A517PTS8"/>
<gene>
    <name evidence="4" type="ORF">HG66A1_45870</name>
</gene>
<comment type="similarity">
    <text evidence="2">Belongs to the neutral ceramidase family.</text>
</comment>
<dbReference type="GO" id="GO:0046512">
    <property type="term" value="P:sphingosine biosynthetic process"/>
    <property type="evidence" value="ECO:0007669"/>
    <property type="project" value="TreeGrafter"/>
</dbReference>
<dbReference type="GO" id="GO:0046872">
    <property type="term" value="F:metal ion binding"/>
    <property type="evidence" value="ECO:0007669"/>
    <property type="project" value="UniProtKB-KW"/>
</dbReference>
<feature type="domain" description="Neutral/alkaline non-lysosomal ceramidase N-terminal" evidence="3">
    <location>
        <begin position="30"/>
        <end position="245"/>
    </location>
</feature>
<dbReference type="PANTHER" id="PTHR12670">
    <property type="entry name" value="CERAMIDASE"/>
    <property type="match status" value="1"/>
</dbReference>
<keyword evidence="1" id="KW-0479">Metal-binding</keyword>
<dbReference type="GO" id="GO:0005576">
    <property type="term" value="C:extracellular region"/>
    <property type="evidence" value="ECO:0007669"/>
    <property type="project" value="TreeGrafter"/>
</dbReference>
<evidence type="ECO:0000256" key="1">
    <source>
        <dbReference type="PIRSR" id="PIRSR606823-2"/>
    </source>
</evidence>
<evidence type="ECO:0000313" key="4">
    <source>
        <dbReference type="EMBL" id="QDT22777.1"/>
    </source>
</evidence>
<feature type="binding site" evidence="1">
    <location>
        <position position="117"/>
    </location>
    <ligand>
        <name>Zn(2+)</name>
        <dbReference type="ChEBI" id="CHEBI:29105"/>
    </ligand>
</feature>
<dbReference type="GO" id="GO:0016020">
    <property type="term" value="C:membrane"/>
    <property type="evidence" value="ECO:0007669"/>
    <property type="project" value="GOC"/>
</dbReference>
<keyword evidence="2 4" id="KW-0378">Hydrolase</keyword>
<dbReference type="EMBL" id="CP036266">
    <property type="protein sequence ID" value="QDT22777.1"/>
    <property type="molecule type" value="Genomic_DNA"/>
</dbReference>
<proteinExistence type="inferred from homology"/>
<dbReference type="PANTHER" id="PTHR12670:SF1">
    <property type="entry name" value="NEUTRAL CERAMIDASE"/>
    <property type="match status" value="1"/>
</dbReference>
<dbReference type="GO" id="GO:0017040">
    <property type="term" value="F:N-acylsphingosine amidohydrolase activity"/>
    <property type="evidence" value="ECO:0007669"/>
    <property type="project" value="UniProtKB-UniRule"/>
</dbReference>
<evidence type="ECO:0000313" key="5">
    <source>
        <dbReference type="Proteomes" id="UP000320421"/>
    </source>
</evidence>
<dbReference type="GO" id="GO:0046514">
    <property type="term" value="P:ceramide catabolic process"/>
    <property type="evidence" value="ECO:0007669"/>
    <property type="project" value="InterPro"/>
</dbReference>
<sequence>MLTTMQKTLLVILIGLFGGNYSFLIAADWKVGQSRVDITPAKNIWLAGYASRKKPAQSTQHPLWAKALVFEDPQGQRAVIVTTDLIGLTREISDAVCKRVTNQTGISRAQIMLNSSHTHCSPVVKGCAALAYDFTPEQQQDVDDYAETLQGKLVKVIVEASQSLEPADLSFGEEKATFAINRRGRINPDGPVDHSVPVLKVTDSEGRLRTILFGYACHNTTIALFEFCGDYAGFAQIAIEKQYPGTLAMFMLGCGGDANPHPRGTMELAEQHGTALARAVSRAVEQKLDPVRGPLTVRFQRTDLPFVAPPSKAELESQTGKGDVYTQRLTDYLLGQLKEQGSIPTSYPFSAQIFEFGEDLTLIGLGGETVIDYAIRLHEELSVKHLWVAGYCNEVFAYVPSERVLKEGGYEGGGAMKYFGWHGPFQPGVEDRIIKLIQTMLAQ</sequence>
<dbReference type="InterPro" id="IPR031329">
    <property type="entry name" value="NEUT/ALK_ceramidase_N"/>
</dbReference>
<keyword evidence="5" id="KW-1185">Reference proteome</keyword>